<keyword evidence="4 7" id="KW-0812">Transmembrane</keyword>
<organism evidence="9 10">
    <name type="scientific">Paenibacillus apii</name>
    <dbReference type="NCBI Taxonomy" id="1850370"/>
    <lineage>
        <taxon>Bacteria</taxon>
        <taxon>Bacillati</taxon>
        <taxon>Bacillota</taxon>
        <taxon>Bacilli</taxon>
        <taxon>Bacillales</taxon>
        <taxon>Paenibacillaceae</taxon>
        <taxon>Paenibacillus</taxon>
    </lineage>
</organism>
<evidence type="ECO:0000313" key="9">
    <source>
        <dbReference type="EMBL" id="NGM84604.1"/>
    </source>
</evidence>
<evidence type="ECO:0000256" key="2">
    <source>
        <dbReference type="ARBA" id="ARBA00022448"/>
    </source>
</evidence>
<name>A0A6M1PQI3_9BACL</name>
<evidence type="ECO:0000259" key="8">
    <source>
        <dbReference type="PROSITE" id="PS50928"/>
    </source>
</evidence>
<reference evidence="9 10" key="1">
    <citation type="submission" date="2020-02" db="EMBL/GenBank/DDBJ databases">
        <authorList>
            <person name="Gao J."/>
            <person name="Sun J."/>
        </authorList>
    </citation>
    <scope>NUCLEOTIDE SEQUENCE [LARGE SCALE GENOMIC DNA]</scope>
    <source>
        <strain evidence="9 10">7124</strain>
    </source>
</reference>
<dbReference type="GO" id="GO:0005886">
    <property type="term" value="C:plasma membrane"/>
    <property type="evidence" value="ECO:0007669"/>
    <property type="project" value="UniProtKB-SubCell"/>
</dbReference>
<dbReference type="InterPro" id="IPR035906">
    <property type="entry name" value="MetI-like_sf"/>
</dbReference>
<dbReference type="CDD" id="cd06261">
    <property type="entry name" value="TM_PBP2"/>
    <property type="match status" value="1"/>
</dbReference>
<dbReference type="PANTHER" id="PTHR43744">
    <property type="entry name" value="ABC TRANSPORTER PERMEASE PROTEIN MG189-RELATED-RELATED"/>
    <property type="match status" value="1"/>
</dbReference>
<dbReference type="PANTHER" id="PTHR43744:SF8">
    <property type="entry name" value="SN-GLYCEROL-3-PHOSPHATE TRANSPORT SYSTEM PERMEASE PROTEIN UGPE"/>
    <property type="match status" value="1"/>
</dbReference>
<accession>A0A6M1PQI3</accession>
<comment type="caution">
    <text evidence="9">The sequence shown here is derived from an EMBL/GenBank/DDBJ whole genome shotgun (WGS) entry which is preliminary data.</text>
</comment>
<dbReference type="AlphaFoldDB" id="A0A6M1PQI3"/>
<dbReference type="RefSeq" id="WP_165101682.1">
    <property type="nucleotide sequence ID" value="NZ_JAAKGU010000010.1"/>
</dbReference>
<proteinExistence type="inferred from homology"/>
<evidence type="ECO:0000256" key="1">
    <source>
        <dbReference type="ARBA" id="ARBA00004651"/>
    </source>
</evidence>
<evidence type="ECO:0000256" key="4">
    <source>
        <dbReference type="ARBA" id="ARBA00022692"/>
    </source>
</evidence>
<feature type="transmembrane region" description="Helical" evidence="7">
    <location>
        <begin position="238"/>
        <end position="258"/>
    </location>
</feature>
<keyword evidence="3" id="KW-1003">Cell membrane</keyword>
<comment type="subcellular location">
    <subcellularLocation>
        <location evidence="1 7">Cell membrane</location>
        <topology evidence="1 7">Multi-pass membrane protein</topology>
    </subcellularLocation>
</comment>
<feature type="transmembrane region" description="Helical" evidence="7">
    <location>
        <begin position="12"/>
        <end position="31"/>
    </location>
</feature>
<sequence length="274" mass="30423">MNKRSAERAAVYLILTVLAVFTLYPVSYSFFLSVMKPEEASAFPPSIVPHTFNPSNFIDVFGIVPIAAFIGNTFLVSGIVMAGQLITASLAAYAFAKMEFKGKSFIFSLFVASMMVPWEVTMIPNYLTVRSLNWLDTYQGLTVPFLATAFGTFLLRQFFLQLPKELFEAARMDGCGHIRYFLQHVLPLSRPAIGTLAVYSFLNMYNAYLWPLLITNSEGMRTVQIGISMLEFQESTSWNLVFAGITLAILPSLLLLVFGLKQLVRGMSAGALKG</sequence>
<dbReference type="GO" id="GO:0055085">
    <property type="term" value="P:transmembrane transport"/>
    <property type="evidence" value="ECO:0007669"/>
    <property type="project" value="InterPro"/>
</dbReference>
<evidence type="ECO:0000256" key="3">
    <source>
        <dbReference type="ARBA" id="ARBA00022475"/>
    </source>
</evidence>
<comment type="similarity">
    <text evidence="7">Belongs to the binding-protein-dependent transport system permease family.</text>
</comment>
<dbReference type="PROSITE" id="PS50928">
    <property type="entry name" value="ABC_TM1"/>
    <property type="match status" value="1"/>
</dbReference>
<dbReference type="SUPFAM" id="SSF161098">
    <property type="entry name" value="MetI-like"/>
    <property type="match status" value="1"/>
</dbReference>
<gene>
    <name evidence="9" type="ORF">G5B47_19530</name>
</gene>
<evidence type="ECO:0000256" key="5">
    <source>
        <dbReference type="ARBA" id="ARBA00022989"/>
    </source>
</evidence>
<feature type="transmembrane region" description="Helical" evidence="7">
    <location>
        <begin position="105"/>
        <end position="126"/>
    </location>
</feature>
<evidence type="ECO:0000256" key="6">
    <source>
        <dbReference type="ARBA" id="ARBA00023136"/>
    </source>
</evidence>
<protein>
    <submittedName>
        <fullName evidence="9">Carbohydrate ABC transporter permease</fullName>
    </submittedName>
</protein>
<evidence type="ECO:0000313" key="10">
    <source>
        <dbReference type="Proteomes" id="UP000480151"/>
    </source>
</evidence>
<dbReference type="Proteomes" id="UP000480151">
    <property type="component" value="Unassembled WGS sequence"/>
</dbReference>
<dbReference type="EMBL" id="JAAKGU010000010">
    <property type="protein sequence ID" value="NGM84604.1"/>
    <property type="molecule type" value="Genomic_DNA"/>
</dbReference>
<dbReference type="Pfam" id="PF00528">
    <property type="entry name" value="BPD_transp_1"/>
    <property type="match status" value="1"/>
</dbReference>
<feature type="transmembrane region" description="Helical" evidence="7">
    <location>
        <begin position="138"/>
        <end position="159"/>
    </location>
</feature>
<feature type="transmembrane region" description="Helical" evidence="7">
    <location>
        <begin position="60"/>
        <end position="93"/>
    </location>
</feature>
<feature type="transmembrane region" description="Helical" evidence="7">
    <location>
        <begin position="180"/>
        <end position="202"/>
    </location>
</feature>
<evidence type="ECO:0000256" key="7">
    <source>
        <dbReference type="RuleBase" id="RU363032"/>
    </source>
</evidence>
<keyword evidence="2 7" id="KW-0813">Transport</keyword>
<feature type="domain" description="ABC transmembrane type-1" evidence="8">
    <location>
        <begin position="70"/>
        <end position="259"/>
    </location>
</feature>
<keyword evidence="5 7" id="KW-1133">Transmembrane helix</keyword>
<dbReference type="InterPro" id="IPR000515">
    <property type="entry name" value="MetI-like"/>
</dbReference>
<keyword evidence="6 7" id="KW-0472">Membrane</keyword>
<keyword evidence="10" id="KW-1185">Reference proteome</keyword>
<dbReference type="Gene3D" id="1.10.3720.10">
    <property type="entry name" value="MetI-like"/>
    <property type="match status" value="1"/>
</dbReference>